<dbReference type="Proteomes" id="UP000095286">
    <property type="component" value="Unplaced"/>
</dbReference>
<accession>A0AC35UI86</accession>
<evidence type="ECO:0000313" key="2">
    <source>
        <dbReference type="WBParaSite" id="RSKR_0001121700.1"/>
    </source>
</evidence>
<dbReference type="WBParaSite" id="RSKR_0001121700.1">
    <property type="protein sequence ID" value="RSKR_0001121700.1"/>
    <property type="gene ID" value="RSKR_0001121700"/>
</dbReference>
<evidence type="ECO:0000313" key="1">
    <source>
        <dbReference type="Proteomes" id="UP000095286"/>
    </source>
</evidence>
<name>A0AC35UI86_9BILA</name>
<sequence>MLGSNVEKELEEAKKLLSKTNSKLNGVSRKMSGLGLRNNSLKRKAQDFEDTDYDYKRKNIDKNSNRFTGGKFEKLSTSEELDEASVTRKEALAKMRKTTGAEQEKLRNRRLFSGLLSGAIRDTTRTKEKILQDAASKQKIKLEQIEKDLTGSRDNEIKELEKEERELQKERVDYELKVCKLVLIKDIMDICSRKVSNYANRSKFIQTKSTPHISFLPAKHTLRTTELLKKSSQLMEEKIAYLKRVRDQKIQDINDVTNLEEFAALSDKLENEEYVLRVGEAMDVDSPTKISDDDTEMKDNGADIIEKSHMNDDEKLDDKSDSNDTDKSVKDEHILAQEEIKMDELSDKEDDIDVTTSDELNLENSSNEFKIGHRMKFDLDLLFAKRLFTFLKLLFPDLKSKTTLLLALVLAVAILDQVAIYVIGILPSEFLAILGRKDISSFRILAFKSTLYILAKALVLSSLKYLCSLLYLQCRENCNYILHRLYFKRHAFWRLSSASSDNIDNPDQRMCQDIEKATRILCVDLVCPIFLSPFIIIYYSYLTFNSAGFLGPVSIYIYFVIATIVNKLLISPIVALVNEQEKQEGIFRIKHVEIRTNTESIAFYQSGVLENVLTNQKLRALIKAQRELVRKRSILSFSTNCFNYFGGTLSYLIMAIPVFWTQAYDELTIDQLTAIVSKNAFFYIYLIHAFTNLIELSDTVGSLAAVVHRVIELYEELKKLHEDRLETDRPPSTVPSSVVIMASKDNRITKRFKNLNCINSDANPLRETSSKIEALYGTQMKNIICTESDSEEAEYLLEDGNASHLINHTNTKQLNDPFIGLFDNEVVLKFDHVTITNQNDHTQTLVNSLSLQLTLGKNLLITGPSSIGKTSVLRVMAGLWHTANGKVDRTWKIKPSTLFFTPQKPYFPTGNLTLRQQIVYPLKALCVEKDIGRLHDILKQLSLDNLLNRCSGFDTPVDFDLSETLSPGELQRLAIARVLYHKPKFAFLDECTSAIGFDMEIEIYKLLQFNNINFVSVGHRLSLKQFHDTELKLLPNGVWKLAEVDNMSISSNTQSILGSSSILAM</sequence>
<proteinExistence type="predicted"/>
<reference evidence="2" key="1">
    <citation type="submission" date="2016-11" db="UniProtKB">
        <authorList>
            <consortium name="WormBaseParasite"/>
        </authorList>
    </citation>
    <scope>IDENTIFICATION</scope>
    <source>
        <strain evidence="2">KR3021</strain>
    </source>
</reference>
<protein>
    <submittedName>
        <fullName evidence="2">ABC transporter domain-containing protein</fullName>
    </submittedName>
</protein>
<organism evidence="1 2">
    <name type="scientific">Rhabditophanes sp. KR3021</name>
    <dbReference type="NCBI Taxonomy" id="114890"/>
    <lineage>
        <taxon>Eukaryota</taxon>
        <taxon>Metazoa</taxon>
        <taxon>Ecdysozoa</taxon>
        <taxon>Nematoda</taxon>
        <taxon>Chromadorea</taxon>
        <taxon>Rhabditida</taxon>
        <taxon>Tylenchina</taxon>
        <taxon>Panagrolaimomorpha</taxon>
        <taxon>Strongyloidoidea</taxon>
        <taxon>Alloionematidae</taxon>
        <taxon>Rhabditophanes</taxon>
    </lineage>
</organism>